<dbReference type="RefSeq" id="WP_145199921.1">
    <property type="nucleotide sequence ID" value="NZ_CP036267.1"/>
</dbReference>
<dbReference type="SUPFAM" id="SSF55909">
    <property type="entry name" value="Pentein"/>
    <property type="match status" value="1"/>
</dbReference>
<organism evidence="4 5">
    <name type="scientific">Thalassoglobus polymorphus</name>
    <dbReference type="NCBI Taxonomy" id="2527994"/>
    <lineage>
        <taxon>Bacteria</taxon>
        <taxon>Pseudomonadati</taxon>
        <taxon>Planctomycetota</taxon>
        <taxon>Planctomycetia</taxon>
        <taxon>Planctomycetales</taxon>
        <taxon>Planctomycetaceae</taxon>
        <taxon>Thalassoglobus</taxon>
    </lineage>
</organism>
<dbReference type="KEGG" id="tpol:Mal48_27680"/>
<evidence type="ECO:0000313" key="4">
    <source>
        <dbReference type="EMBL" id="QDT33515.1"/>
    </source>
</evidence>
<dbReference type="OrthoDB" id="248552at2"/>
<dbReference type="Pfam" id="PF04996">
    <property type="entry name" value="AstB"/>
    <property type="match status" value="1"/>
</dbReference>
<protein>
    <recommendedName>
        <fullName evidence="3">N-succinylarginine dihydrolase</fullName>
        <ecNumber evidence="3">3.5.3.23</ecNumber>
    </recommendedName>
</protein>
<name>A0A517QPH2_9PLAN</name>
<dbReference type="HAMAP" id="MF_01172">
    <property type="entry name" value="AstB"/>
    <property type="match status" value="1"/>
</dbReference>
<keyword evidence="1" id="KW-0056">Arginine metabolism</keyword>
<evidence type="ECO:0000256" key="2">
    <source>
        <dbReference type="ARBA" id="ARBA00022801"/>
    </source>
</evidence>
<dbReference type="InterPro" id="IPR037031">
    <property type="entry name" value="AstB_sf"/>
</dbReference>
<dbReference type="NCBIfam" id="NF009789">
    <property type="entry name" value="PRK13281.1"/>
    <property type="match status" value="1"/>
</dbReference>
<dbReference type="PANTHER" id="PTHR30420:SF2">
    <property type="entry name" value="N-SUCCINYLARGININE DIHYDROLASE"/>
    <property type="match status" value="1"/>
</dbReference>
<accession>A0A517QPH2</accession>
<evidence type="ECO:0000256" key="3">
    <source>
        <dbReference type="NCBIfam" id="TIGR03241"/>
    </source>
</evidence>
<reference evidence="4 5" key="1">
    <citation type="submission" date="2019-02" db="EMBL/GenBank/DDBJ databases">
        <title>Deep-cultivation of Planctomycetes and their phenomic and genomic characterization uncovers novel biology.</title>
        <authorList>
            <person name="Wiegand S."/>
            <person name="Jogler M."/>
            <person name="Boedeker C."/>
            <person name="Pinto D."/>
            <person name="Vollmers J."/>
            <person name="Rivas-Marin E."/>
            <person name="Kohn T."/>
            <person name="Peeters S.H."/>
            <person name="Heuer A."/>
            <person name="Rast P."/>
            <person name="Oberbeckmann S."/>
            <person name="Bunk B."/>
            <person name="Jeske O."/>
            <person name="Meyerdierks A."/>
            <person name="Storesund J.E."/>
            <person name="Kallscheuer N."/>
            <person name="Luecker S."/>
            <person name="Lage O.M."/>
            <person name="Pohl T."/>
            <person name="Merkel B.J."/>
            <person name="Hornburger P."/>
            <person name="Mueller R.-W."/>
            <person name="Bruemmer F."/>
            <person name="Labrenz M."/>
            <person name="Spormann A.M."/>
            <person name="Op den Camp H."/>
            <person name="Overmann J."/>
            <person name="Amann R."/>
            <person name="Jetten M.S.M."/>
            <person name="Mascher T."/>
            <person name="Medema M.H."/>
            <person name="Devos D.P."/>
            <person name="Kaster A.-K."/>
            <person name="Ovreas L."/>
            <person name="Rohde M."/>
            <person name="Galperin M.Y."/>
            <person name="Jogler C."/>
        </authorList>
    </citation>
    <scope>NUCLEOTIDE SEQUENCE [LARGE SCALE GENOMIC DNA]</scope>
    <source>
        <strain evidence="4 5">Mal48</strain>
    </source>
</reference>
<keyword evidence="5" id="KW-1185">Reference proteome</keyword>
<gene>
    <name evidence="4" type="primary">astB</name>
    <name evidence="4" type="ORF">Mal48_27680</name>
</gene>
<sequence>MKAVEINFDGIIGPTHHYGGLSFGNVASDRFRYQISSPRQAALEGLAKMKLLSDRGIAQAVLPPHHRPDLEFLRGQGYSGKAEQIIQKVFRDDPELLSAASSASSMWAANAATVSPSAETADGKVHFTPANLVSKRHRSIEPQFTRQVLKKIFLDTDHFTIHNPLPATAEFADEGAANHLRISSSHSEPGTEIFVYGRNGDGGGPQKFPARQSRAACEAIIEQHGLDSRRVMLVAQSPDVIDAGVFHNDVISVANENVLVCHAKAFVNQSFVLETLKTEQPSLEVFQVSSDELSVTDAVSSYIFNSQLVTLPNGTMLFLAPEECRTNLPARAVLDRLKDEVDVVSEVEFVDVRQSMQNGGGPACLRLRVVLTEDEVAAIHQPILLTDVTYQKLIFWVQQHYREELTLEDLADPELFREGCTALDELTQILELGAIYPFQK</sequence>
<dbReference type="PANTHER" id="PTHR30420">
    <property type="entry name" value="N-SUCCINYLARGININE DIHYDROLASE"/>
    <property type="match status" value="1"/>
</dbReference>
<dbReference type="InterPro" id="IPR007079">
    <property type="entry name" value="SuccinylArg_d-Hdrlase_AstB"/>
</dbReference>
<dbReference type="GO" id="GO:0009015">
    <property type="term" value="F:N-succinylarginine dihydrolase activity"/>
    <property type="evidence" value="ECO:0007669"/>
    <property type="project" value="UniProtKB-UniRule"/>
</dbReference>
<dbReference type="AlphaFoldDB" id="A0A517QPH2"/>
<dbReference type="EMBL" id="CP036267">
    <property type="protein sequence ID" value="QDT33515.1"/>
    <property type="molecule type" value="Genomic_DNA"/>
</dbReference>
<keyword evidence="2 4" id="KW-0378">Hydrolase</keyword>
<dbReference type="Proteomes" id="UP000315724">
    <property type="component" value="Chromosome"/>
</dbReference>
<proteinExistence type="inferred from homology"/>
<dbReference type="EC" id="3.5.3.23" evidence="3"/>
<dbReference type="NCBIfam" id="TIGR03241">
    <property type="entry name" value="arg_catab_astB"/>
    <property type="match status" value="1"/>
</dbReference>
<evidence type="ECO:0000313" key="5">
    <source>
        <dbReference type="Proteomes" id="UP000315724"/>
    </source>
</evidence>
<evidence type="ECO:0000256" key="1">
    <source>
        <dbReference type="ARBA" id="ARBA00022503"/>
    </source>
</evidence>
<dbReference type="Gene3D" id="3.75.10.20">
    <property type="entry name" value="Succinylarginine dihydrolase"/>
    <property type="match status" value="1"/>
</dbReference>
<dbReference type="GO" id="GO:0006527">
    <property type="term" value="P:L-arginine catabolic process"/>
    <property type="evidence" value="ECO:0007669"/>
    <property type="project" value="UniProtKB-UniRule"/>
</dbReference>